<evidence type="ECO:0000313" key="3">
    <source>
        <dbReference type="EMBL" id="SEL59289.1"/>
    </source>
</evidence>
<proteinExistence type="predicted"/>
<dbReference type="GO" id="GO:0016758">
    <property type="term" value="F:hexosyltransferase activity"/>
    <property type="evidence" value="ECO:0007669"/>
    <property type="project" value="UniProtKB-ARBA"/>
</dbReference>
<dbReference type="OrthoDB" id="9815829at2"/>
<dbReference type="Pfam" id="PF00535">
    <property type="entry name" value="Glycos_transf_2"/>
    <property type="match status" value="1"/>
</dbReference>
<dbReference type="InterPro" id="IPR001173">
    <property type="entry name" value="Glyco_trans_2-like"/>
</dbReference>
<dbReference type="SUPFAM" id="SSF53448">
    <property type="entry name" value="Nucleotide-diphospho-sugar transferases"/>
    <property type="match status" value="1"/>
</dbReference>
<keyword evidence="1" id="KW-0812">Transmembrane</keyword>
<keyword evidence="1" id="KW-1133">Transmembrane helix</keyword>
<dbReference type="AlphaFoldDB" id="A0A1H7RGQ2"/>
<sequence length="318" mass="37612">MKHKLAIVLPAYKPEFLRDTLQSIADQDDIRFKLYIGDDNSPFDLKHIVSEFTDRIDLVYYRFENNLGSQDLVAHWKRCVDLIQDEEWIWLFSDDDIMDVSCVRTFYKYIEKDKNCDIVRFNASIIDQHGWVLKKPTIFPATLNVADFFLQKITYQLSSFAIECIFKRSVYEKKGGFINFDLGWCSDDASWMNFGQETSIKTIPGAIVKWRKSNLNITTWDDKPILFRKVNAQIDFVQWVVRFFDAHDIKDNSSTFQKLRWILDLPFCSTALTFKEKVKIGKEALQAIEITFLTIWVWLYLSYCELKCCLKRIKMNQQ</sequence>
<evidence type="ECO:0000259" key="2">
    <source>
        <dbReference type="Pfam" id="PF00535"/>
    </source>
</evidence>
<keyword evidence="3" id="KW-0808">Transferase</keyword>
<dbReference type="CDD" id="cd00761">
    <property type="entry name" value="Glyco_tranf_GTA_type"/>
    <property type="match status" value="1"/>
</dbReference>
<dbReference type="RefSeq" id="WP_090607054.1">
    <property type="nucleotide sequence ID" value="NZ_FNZR01000007.1"/>
</dbReference>
<dbReference type="PANTHER" id="PTHR22916:SF3">
    <property type="entry name" value="UDP-GLCNAC:BETAGAL BETA-1,3-N-ACETYLGLUCOSAMINYLTRANSFERASE-LIKE PROTEIN 1"/>
    <property type="match status" value="1"/>
</dbReference>
<accession>A0A1H7RGQ2</accession>
<organism evidence="3 4">
    <name type="scientific">Parapedobacter koreensis</name>
    <dbReference type="NCBI Taxonomy" id="332977"/>
    <lineage>
        <taxon>Bacteria</taxon>
        <taxon>Pseudomonadati</taxon>
        <taxon>Bacteroidota</taxon>
        <taxon>Sphingobacteriia</taxon>
        <taxon>Sphingobacteriales</taxon>
        <taxon>Sphingobacteriaceae</taxon>
        <taxon>Parapedobacter</taxon>
    </lineage>
</organism>
<evidence type="ECO:0000256" key="1">
    <source>
        <dbReference type="SAM" id="Phobius"/>
    </source>
</evidence>
<dbReference type="InterPro" id="IPR029044">
    <property type="entry name" value="Nucleotide-diphossugar_trans"/>
</dbReference>
<protein>
    <submittedName>
        <fullName evidence="3">Glycosyltransferase involved in cell wall bisynthesis</fullName>
    </submittedName>
</protein>
<dbReference type="Proteomes" id="UP000198916">
    <property type="component" value="Unassembled WGS sequence"/>
</dbReference>
<feature type="domain" description="Glycosyltransferase 2-like" evidence="2">
    <location>
        <begin position="7"/>
        <end position="141"/>
    </location>
</feature>
<keyword evidence="4" id="KW-1185">Reference proteome</keyword>
<feature type="transmembrane region" description="Helical" evidence="1">
    <location>
        <begin position="284"/>
        <end position="303"/>
    </location>
</feature>
<dbReference type="Gene3D" id="3.90.550.10">
    <property type="entry name" value="Spore Coat Polysaccharide Biosynthesis Protein SpsA, Chain A"/>
    <property type="match status" value="1"/>
</dbReference>
<dbReference type="EMBL" id="FNZR01000007">
    <property type="protein sequence ID" value="SEL59289.1"/>
    <property type="molecule type" value="Genomic_DNA"/>
</dbReference>
<dbReference type="PANTHER" id="PTHR22916">
    <property type="entry name" value="GLYCOSYLTRANSFERASE"/>
    <property type="match status" value="1"/>
</dbReference>
<keyword evidence="1" id="KW-0472">Membrane</keyword>
<reference evidence="4" key="1">
    <citation type="submission" date="2016-10" db="EMBL/GenBank/DDBJ databases">
        <authorList>
            <person name="Varghese N."/>
            <person name="Submissions S."/>
        </authorList>
    </citation>
    <scope>NUCLEOTIDE SEQUENCE [LARGE SCALE GENOMIC DNA]</scope>
    <source>
        <strain evidence="4">Jip14</strain>
    </source>
</reference>
<evidence type="ECO:0000313" key="4">
    <source>
        <dbReference type="Proteomes" id="UP000198916"/>
    </source>
</evidence>
<name>A0A1H7RGQ2_9SPHI</name>
<dbReference type="STRING" id="332977.SAMN05421740_107100"/>
<gene>
    <name evidence="3" type="ORF">SAMN05421740_107100</name>
</gene>